<sequence length="127" mass="13796">MTNEMTAGRGAARTLAAKTPGWMVWYGERTGSFWAVPRVTTRIVARLLEAPTAGDLEEEIRKAEGRSHRQATTPEQPAREQAGSEQPAPEQPAPGGRVPDDRGSDGDAPRHRRPTADPQAPRVPVTH</sequence>
<proteinExistence type="predicted"/>
<dbReference type="AlphaFoldDB" id="A0A5J5K6D5"/>
<dbReference type="Proteomes" id="UP000327011">
    <property type="component" value="Unassembled WGS sequence"/>
</dbReference>
<keyword evidence="3" id="KW-1185">Reference proteome</keyword>
<reference evidence="2 3" key="1">
    <citation type="submission" date="2019-09" db="EMBL/GenBank/DDBJ databases">
        <title>Screening of Novel Bioactive Compounds from Soil-Associated.</title>
        <authorList>
            <person name="Gong X."/>
        </authorList>
    </citation>
    <scope>NUCLEOTIDE SEQUENCE [LARGE SCALE GENOMIC DNA]</scope>
    <source>
        <strain evidence="2 3">Gxj-6</strain>
    </source>
</reference>
<dbReference type="EMBL" id="VYTZ01000004">
    <property type="protein sequence ID" value="KAA9378815.1"/>
    <property type="molecule type" value="Genomic_DNA"/>
</dbReference>
<evidence type="ECO:0000313" key="3">
    <source>
        <dbReference type="Proteomes" id="UP000327011"/>
    </source>
</evidence>
<feature type="region of interest" description="Disordered" evidence="1">
    <location>
        <begin position="50"/>
        <end position="127"/>
    </location>
</feature>
<dbReference type="RefSeq" id="WP_150933425.1">
    <property type="nucleotide sequence ID" value="NZ_VYTZ01000004.1"/>
</dbReference>
<accession>A0A5J5K6D5</accession>
<comment type="caution">
    <text evidence="2">The sequence shown here is derived from an EMBL/GenBank/DDBJ whole genome shotgun (WGS) entry which is preliminary data.</text>
</comment>
<gene>
    <name evidence="2" type="ORF">F5972_11250</name>
</gene>
<protein>
    <submittedName>
        <fullName evidence="2">Uncharacterized protein</fullName>
    </submittedName>
</protein>
<feature type="compositionally biased region" description="Basic and acidic residues" evidence="1">
    <location>
        <begin position="98"/>
        <end position="109"/>
    </location>
</feature>
<name>A0A5J5K6D5_9ACTN</name>
<organism evidence="2 3">
    <name type="scientific">Microbispora cellulosiformans</name>
    <dbReference type="NCBI Taxonomy" id="2614688"/>
    <lineage>
        <taxon>Bacteria</taxon>
        <taxon>Bacillati</taxon>
        <taxon>Actinomycetota</taxon>
        <taxon>Actinomycetes</taxon>
        <taxon>Streptosporangiales</taxon>
        <taxon>Streptosporangiaceae</taxon>
        <taxon>Microbispora</taxon>
    </lineage>
</organism>
<evidence type="ECO:0000313" key="2">
    <source>
        <dbReference type="EMBL" id="KAA9378815.1"/>
    </source>
</evidence>
<evidence type="ECO:0000256" key="1">
    <source>
        <dbReference type="SAM" id="MobiDB-lite"/>
    </source>
</evidence>